<proteinExistence type="predicted"/>
<evidence type="ECO:0000313" key="1">
    <source>
        <dbReference type="EMBL" id="GAH79928.1"/>
    </source>
</evidence>
<gene>
    <name evidence="1" type="ORF">S03H2_57258</name>
</gene>
<reference evidence="1" key="1">
    <citation type="journal article" date="2014" name="Front. Microbiol.">
        <title>High frequency of phylogenetically diverse reductive dehalogenase-homologous genes in deep subseafloor sedimentary metagenomes.</title>
        <authorList>
            <person name="Kawai M."/>
            <person name="Futagami T."/>
            <person name="Toyoda A."/>
            <person name="Takaki Y."/>
            <person name="Nishi S."/>
            <person name="Hori S."/>
            <person name="Arai W."/>
            <person name="Tsubouchi T."/>
            <person name="Morono Y."/>
            <person name="Uchiyama I."/>
            <person name="Ito T."/>
            <person name="Fujiyama A."/>
            <person name="Inagaki F."/>
            <person name="Takami H."/>
        </authorList>
    </citation>
    <scope>NUCLEOTIDE SEQUENCE</scope>
    <source>
        <strain evidence="1">Expedition CK06-06</strain>
    </source>
</reference>
<feature type="non-terminal residue" evidence="1">
    <location>
        <position position="1"/>
    </location>
</feature>
<dbReference type="AlphaFoldDB" id="X1KCY8"/>
<protein>
    <submittedName>
        <fullName evidence="1">Uncharacterized protein</fullName>
    </submittedName>
</protein>
<accession>X1KCY8</accession>
<dbReference type="EMBL" id="BARU01036696">
    <property type="protein sequence ID" value="GAH79928.1"/>
    <property type="molecule type" value="Genomic_DNA"/>
</dbReference>
<sequence length="35" mass="4097">CIRDIKKDQLISCDKVKLDESLFMLVLRGLQDRFG</sequence>
<name>X1KCY8_9ZZZZ</name>
<organism evidence="1">
    <name type="scientific">marine sediment metagenome</name>
    <dbReference type="NCBI Taxonomy" id="412755"/>
    <lineage>
        <taxon>unclassified sequences</taxon>
        <taxon>metagenomes</taxon>
        <taxon>ecological metagenomes</taxon>
    </lineage>
</organism>
<comment type="caution">
    <text evidence="1">The sequence shown here is derived from an EMBL/GenBank/DDBJ whole genome shotgun (WGS) entry which is preliminary data.</text>
</comment>